<dbReference type="RefSeq" id="WP_000517532.1">
    <property type="nucleotide sequence ID" value="NC_009457.1"/>
</dbReference>
<dbReference type="InterPro" id="IPR050808">
    <property type="entry name" value="Phage_Integrase"/>
</dbReference>
<dbReference type="PROSITE" id="PS51898">
    <property type="entry name" value="TYR_RECOMBINASE"/>
    <property type="match status" value="1"/>
</dbReference>
<dbReference type="Proteomes" id="UP000000249">
    <property type="component" value="Chromosome 1"/>
</dbReference>
<dbReference type="Pfam" id="PF00589">
    <property type="entry name" value="Phage_integrase"/>
    <property type="match status" value="1"/>
</dbReference>
<dbReference type="InterPro" id="IPR002104">
    <property type="entry name" value="Integrase_catalytic"/>
</dbReference>
<dbReference type="InterPro" id="IPR038488">
    <property type="entry name" value="Integrase_DNA-bd_sf"/>
</dbReference>
<evidence type="ECO:0000259" key="5">
    <source>
        <dbReference type="PROSITE" id="PS51898"/>
    </source>
</evidence>
<dbReference type="InterPro" id="IPR010998">
    <property type="entry name" value="Integrase_recombinase_N"/>
</dbReference>
<dbReference type="SUPFAM" id="SSF56349">
    <property type="entry name" value="DNA breaking-rejoining enzymes"/>
    <property type="match status" value="1"/>
</dbReference>
<comment type="similarity">
    <text evidence="1">Belongs to the 'phage' integrase family.</text>
</comment>
<evidence type="ECO:0000256" key="2">
    <source>
        <dbReference type="ARBA" id="ARBA00022908"/>
    </source>
</evidence>
<keyword evidence="2" id="KW-0229">DNA integration</keyword>
<dbReference type="KEGG" id="vcr:VC395_0319"/>
<dbReference type="GO" id="GO:0015074">
    <property type="term" value="P:DNA integration"/>
    <property type="evidence" value="ECO:0007669"/>
    <property type="project" value="UniProtKB-KW"/>
</dbReference>
<accession>A0A0H3AMQ5</accession>
<dbReference type="EMBL" id="CP000627">
    <property type="protein sequence ID" value="ABQ22067.1"/>
    <property type="molecule type" value="Genomic_DNA"/>
</dbReference>
<dbReference type="CDD" id="cd00801">
    <property type="entry name" value="INT_P4_C"/>
    <property type="match status" value="1"/>
</dbReference>
<dbReference type="InterPro" id="IPR013762">
    <property type="entry name" value="Integrase-like_cat_sf"/>
</dbReference>
<feature type="domain" description="Tyr recombinase" evidence="5">
    <location>
        <begin position="209"/>
        <end position="385"/>
    </location>
</feature>
<dbReference type="InterPro" id="IPR011010">
    <property type="entry name" value="DNA_brk_join_enz"/>
</dbReference>
<evidence type="ECO:0000256" key="3">
    <source>
        <dbReference type="ARBA" id="ARBA00023125"/>
    </source>
</evidence>
<dbReference type="PANTHER" id="PTHR30629">
    <property type="entry name" value="PROPHAGE INTEGRASE"/>
    <property type="match status" value="1"/>
</dbReference>
<keyword evidence="4" id="KW-0233">DNA recombination</keyword>
<dbReference type="Gene3D" id="1.10.443.10">
    <property type="entry name" value="Intergrase catalytic core"/>
    <property type="match status" value="1"/>
</dbReference>
<dbReference type="OrthoDB" id="9795573at2"/>
<dbReference type="PANTHER" id="PTHR30629:SF2">
    <property type="entry name" value="PROPHAGE INTEGRASE INTS-RELATED"/>
    <property type="match status" value="1"/>
</dbReference>
<keyword evidence="3" id="KW-0238">DNA-binding</keyword>
<protein>
    <submittedName>
        <fullName evidence="6">Site-specific recombinase, phage integrase family</fullName>
    </submittedName>
</protein>
<evidence type="ECO:0000313" key="7">
    <source>
        <dbReference type="Proteomes" id="UP000000249"/>
    </source>
</evidence>
<dbReference type="eggNOG" id="COG0582">
    <property type="taxonomic scope" value="Bacteria"/>
</dbReference>
<dbReference type="GO" id="GO:0003677">
    <property type="term" value="F:DNA binding"/>
    <property type="evidence" value="ECO:0007669"/>
    <property type="project" value="UniProtKB-KW"/>
</dbReference>
<sequence>MGKLYDKHLKAVLNKSHLKVFTLTDGDGLGARVSLQGNVRWQFRYKINGASKRVDLGDYPDLSLLKAREEAQKCREWLAEGHDPKLQRSVIRQETLKPVSVQDALEYWLVEYAESNRANADKHRSQFQKHIYPYIGALPLAQTETHHWIECFDRVRKGIAGKQRPAPVAAGYVLQNAKQALRFCRVRRYATSRVLDDLTVNDVGKKQRKKDRVLTAQELSDLWNAVQTPNKFLPYYCHLVKFLVVFGARTQEVRLSKWKEWDFEALIWTVPKEHSKTDEKIIRPIPDELVPWLLQLKEDSDKETLILGEEKSPETVSQQGRFFWQRLGHEEAWTLHDIRRTLATRLNELGVAPYVVEQLLGHSLGGVMAIYNRSQYLPEKREALTMWLEHLDIMTNKTNNVTSIISSKRTA</sequence>
<evidence type="ECO:0000256" key="1">
    <source>
        <dbReference type="ARBA" id="ARBA00008857"/>
    </source>
</evidence>
<dbReference type="KEGG" id="vco:VC0395_A2668"/>
<evidence type="ECO:0000313" key="6">
    <source>
        <dbReference type="EMBL" id="ABQ22067.1"/>
    </source>
</evidence>
<dbReference type="InterPro" id="IPR025166">
    <property type="entry name" value="Integrase_DNA_bind_dom"/>
</dbReference>
<proteinExistence type="inferred from homology"/>
<dbReference type="Gene3D" id="3.30.160.390">
    <property type="entry name" value="Integrase, DNA-binding domain"/>
    <property type="match status" value="1"/>
</dbReference>
<dbReference type="Gene3D" id="1.10.150.130">
    <property type="match status" value="1"/>
</dbReference>
<dbReference type="AlphaFoldDB" id="A0A0H3AMQ5"/>
<reference evidence="6 7" key="1">
    <citation type="submission" date="2007-03" db="EMBL/GenBank/DDBJ databases">
        <authorList>
            <person name="Heidelberg J."/>
        </authorList>
    </citation>
    <scope>NUCLEOTIDE SEQUENCE [LARGE SCALE GENOMIC DNA]</scope>
    <source>
        <strain evidence="7">ATCC 39541 / Classical Ogawa 395 / O395</strain>
    </source>
</reference>
<evidence type="ECO:0000256" key="4">
    <source>
        <dbReference type="ARBA" id="ARBA00023172"/>
    </source>
</evidence>
<dbReference type="GO" id="GO:0006310">
    <property type="term" value="P:DNA recombination"/>
    <property type="evidence" value="ECO:0007669"/>
    <property type="project" value="UniProtKB-KW"/>
</dbReference>
<dbReference type="PATRIC" id="fig|345073.21.peg.307"/>
<organism evidence="6 7">
    <name type="scientific">Vibrio cholerae serotype O1 (strain ATCC 39541 / Classical Ogawa 395 / O395)</name>
    <dbReference type="NCBI Taxonomy" id="345073"/>
    <lineage>
        <taxon>Bacteria</taxon>
        <taxon>Pseudomonadati</taxon>
        <taxon>Pseudomonadota</taxon>
        <taxon>Gammaproteobacteria</taxon>
        <taxon>Vibrionales</taxon>
        <taxon>Vibrionaceae</taxon>
        <taxon>Vibrio</taxon>
    </lineage>
</organism>
<dbReference type="Pfam" id="PF13356">
    <property type="entry name" value="Arm-DNA-bind_3"/>
    <property type="match status" value="1"/>
</dbReference>
<gene>
    <name evidence="6" type="ordered locus">VC0395_A2668</name>
</gene>
<name>A0A0H3AMQ5_VIBC3</name>